<evidence type="ECO:0000313" key="2">
    <source>
        <dbReference type="Proteomes" id="UP001302602"/>
    </source>
</evidence>
<name>A0AAN6Z1E7_9PEZI</name>
<dbReference type="RefSeq" id="XP_062645786.1">
    <property type="nucleotide sequence ID" value="XM_062793334.1"/>
</dbReference>
<accession>A0AAN6Z1E7</accession>
<dbReference type="EMBL" id="MU853232">
    <property type="protein sequence ID" value="KAK4122015.1"/>
    <property type="molecule type" value="Genomic_DNA"/>
</dbReference>
<proteinExistence type="predicted"/>
<keyword evidence="2" id="KW-1185">Reference proteome</keyword>
<reference evidence="1" key="1">
    <citation type="journal article" date="2023" name="Mol. Phylogenet. Evol.">
        <title>Genome-scale phylogeny and comparative genomics of the fungal order Sordariales.</title>
        <authorList>
            <person name="Hensen N."/>
            <person name="Bonometti L."/>
            <person name="Westerberg I."/>
            <person name="Brannstrom I.O."/>
            <person name="Guillou S."/>
            <person name="Cros-Aarteil S."/>
            <person name="Calhoun S."/>
            <person name="Haridas S."/>
            <person name="Kuo A."/>
            <person name="Mondo S."/>
            <person name="Pangilinan J."/>
            <person name="Riley R."/>
            <person name="LaButti K."/>
            <person name="Andreopoulos B."/>
            <person name="Lipzen A."/>
            <person name="Chen C."/>
            <person name="Yan M."/>
            <person name="Daum C."/>
            <person name="Ng V."/>
            <person name="Clum A."/>
            <person name="Steindorff A."/>
            <person name="Ohm R.A."/>
            <person name="Martin F."/>
            <person name="Silar P."/>
            <person name="Natvig D.O."/>
            <person name="Lalanne C."/>
            <person name="Gautier V."/>
            <person name="Ament-Velasquez S.L."/>
            <person name="Kruys A."/>
            <person name="Hutchinson M.I."/>
            <person name="Powell A.J."/>
            <person name="Barry K."/>
            <person name="Miller A.N."/>
            <person name="Grigoriev I.V."/>
            <person name="Debuchy R."/>
            <person name="Gladieux P."/>
            <person name="Hiltunen Thoren M."/>
            <person name="Johannesson H."/>
        </authorList>
    </citation>
    <scope>NUCLEOTIDE SEQUENCE</scope>
    <source>
        <strain evidence="1">CBS 731.68</strain>
    </source>
</reference>
<dbReference type="GeneID" id="87830103"/>
<dbReference type="Proteomes" id="UP001302602">
    <property type="component" value="Unassembled WGS sequence"/>
</dbReference>
<evidence type="ECO:0000313" key="1">
    <source>
        <dbReference type="EMBL" id="KAK4122015.1"/>
    </source>
</evidence>
<gene>
    <name evidence="1" type="ORF">N657DRAFT_647533</name>
</gene>
<reference evidence="1" key="2">
    <citation type="submission" date="2023-05" db="EMBL/GenBank/DDBJ databases">
        <authorList>
            <consortium name="Lawrence Berkeley National Laboratory"/>
            <person name="Steindorff A."/>
            <person name="Hensen N."/>
            <person name="Bonometti L."/>
            <person name="Westerberg I."/>
            <person name="Brannstrom I.O."/>
            <person name="Guillou S."/>
            <person name="Cros-Aarteil S."/>
            <person name="Calhoun S."/>
            <person name="Haridas S."/>
            <person name="Kuo A."/>
            <person name="Mondo S."/>
            <person name="Pangilinan J."/>
            <person name="Riley R."/>
            <person name="Labutti K."/>
            <person name="Andreopoulos B."/>
            <person name="Lipzen A."/>
            <person name="Chen C."/>
            <person name="Yanf M."/>
            <person name="Daum C."/>
            <person name="Ng V."/>
            <person name="Clum A."/>
            <person name="Ohm R."/>
            <person name="Martin F."/>
            <person name="Silar P."/>
            <person name="Natvig D."/>
            <person name="Lalanne C."/>
            <person name="Gautier V."/>
            <person name="Ament-Velasquez S.L."/>
            <person name="Kruys A."/>
            <person name="Hutchinson M.I."/>
            <person name="Powell A.J."/>
            <person name="Barry K."/>
            <person name="Miller A.N."/>
            <person name="Grigoriev I.V."/>
            <person name="Debuchy R."/>
            <person name="Gladieux P."/>
            <person name="Thoren M.H."/>
            <person name="Johannesson H."/>
        </authorList>
    </citation>
    <scope>NUCLEOTIDE SEQUENCE</scope>
    <source>
        <strain evidence="1">CBS 731.68</strain>
    </source>
</reference>
<organism evidence="1 2">
    <name type="scientific">Parathielavia appendiculata</name>
    <dbReference type="NCBI Taxonomy" id="2587402"/>
    <lineage>
        <taxon>Eukaryota</taxon>
        <taxon>Fungi</taxon>
        <taxon>Dikarya</taxon>
        <taxon>Ascomycota</taxon>
        <taxon>Pezizomycotina</taxon>
        <taxon>Sordariomycetes</taxon>
        <taxon>Sordariomycetidae</taxon>
        <taxon>Sordariales</taxon>
        <taxon>Chaetomiaceae</taxon>
        <taxon>Parathielavia</taxon>
    </lineage>
</organism>
<dbReference type="AlphaFoldDB" id="A0AAN6Z1E7"/>
<sequence length="71" mass="7973">MDSQRKRRKGVALLASLSIHISAHPQPRLECQTLQLLDNPSHDDDNRKWALCRRFSSTAAPSCCRVGGRSE</sequence>
<comment type="caution">
    <text evidence="1">The sequence shown here is derived from an EMBL/GenBank/DDBJ whole genome shotgun (WGS) entry which is preliminary data.</text>
</comment>
<protein>
    <submittedName>
        <fullName evidence="1">Uncharacterized protein</fullName>
    </submittedName>
</protein>